<accession>A0ABN6KTA6</accession>
<keyword evidence="2" id="KW-1185">Reference proteome</keyword>
<gene>
    <name evidence="1" type="ORF">GENT11_06480</name>
</gene>
<evidence type="ECO:0000313" key="1">
    <source>
        <dbReference type="EMBL" id="BDB52336.1"/>
    </source>
</evidence>
<proteinExistence type="predicted"/>
<dbReference type="Proteomes" id="UP001319865">
    <property type="component" value="Chromosome"/>
</dbReference>
<dbReference type="EMBL" id="AP025183">
    <property type="protein sequence ID" value="BDB52336.1"/>
    <property type="molecule type" value="Genomic_DNA"/>
</dbReference>
<reference evidence="1 2" key="1">
    <citation type="journal article" date="2022" name="Int. J. Syst. Evol. Microbiol.">
        <title>Flavobacterium ammonificans sp. nov. and Flavobacterium ammoniigenes sp. nov., ammonifying bacteria isolated from surface river water.</title>
        <authorList>
            <person name="Watanabe K."/>
            <person name="Kitamura T."/>
            <person name="Ogata Y."/>
            <person name="Shindo C."/>
            <person name="Suda W."/>
        </authorList>
    </citation>
    <scope>NUCLEOTIDE SEQUENCE [LARGE SCALE GENOMIC DNA]</scope>
    <source>
        <strain evidence="1 2">GENT11</strain>
    </source>
</reference>
<sequence length="211" mass="23775">MKKLIFTLLFTLTVSGVYSQEIYFLTGKNYTNYQLRYNGSETVNKLDKSGSGSSYEIGLAIPIKVQRLTFDNNLDYIVGLNLNQFNASAGNQTNHYSWNTEYIGITNALKFSFVQTDHVDIALKGGFTTSTLLTGKQKINNSKFDLNNQKDFNGIIMSPLLGLQAKCNLSEYGYLSLGYNYSRSFSLTNSTDKKLSFLNHQIVFGISFELY</sequence>
<reference evidence="1 2" key="2">
    <citation type="journal article" date="2022" name="Microorganisms">
        <title>Complete Genome Sequences of Two Flavobacterium ammonificans Strains and a Flavobacterium ammoniigenes Strain of Ammonifying Bacterioplankton Isolated from Surface River Water.</title>
        <authorList>
            <person name="Suda W."/>
            <person name="Ogata Y."/>
            <person name="Shindo C."/>
            <person name="Watanabe K."/>
        </authorList>
    </citation>
    <scope>NUCLEOTIDE SEQUENCE [LARGE SCALE GENOMIC DNA]</scope>
    <source>
        <strain evidence="1 2">GENT11</strain>
    </source>
</reference>
<evidence type="ECO:0008006" key="3">
    <source>
        <dbReference type="Google" id="ProtNLM"/>
    </source>
</evidence>
<dbReference type="RefSeq" id="WP_229331057.1">
    <property type="nucleotide sequence ID" value="NZ_AP025183.1"/>
</dbReference>
<evidence type="ECO:0000313" key="2">
    <source>
        <dbReference type="Proteomes" id="UP001319865"/>
    </source>
</evidence>
<organism evidence="1 2">
    <name type="scientific">Flavobacterium ammonificans</name>
    <dbReference type="NCBI Taxonomy" id="1751056"/>
    <lineage>
        <taxon>Bacteria</taxon>
        <taxon>Pseudomonadati</taxon>
        <taxon>Bacteroidota</taxon>
        <taxon>Flavobacteriia</taxon>
        <taxon>Flavobacteriales</taxon>
        <taxon>Flavobacteriaceae</taxon>
        <taxon>Flavobacterium</taxon>
    </lineage>
</organism>
<protein>
    <recommendedName>
        <fullName evidence="3">Outer membrane protein beta-barrel domain-containing protein</fullName>
    </recommendedName>
</protein>
<name>A0ABN6KTA6_9FLAO</name>